<comment type="caution">
    <text evidence="1">The sequence shown here is derived from an EMBL/GenBank/DDBJ whole genome shotgun (WGS) entry which is preliminary data.</text>
</comment>
<dbReference type="Proteomes" id="UP000790709">
    <property type="component" value="Unassembled WGS sequence"/>
</dbReference>
<keyword evidence="2" id="KW-1185">Reference proteome</keyword>
<sequence>MFPAFAAFCVSCAWLVVHGVKVLSRRWKPLLPLSQGRRRSTEITVKNVHLRIQTTIFNARHDALSAHFASREYLHVKQAICYFYHVGSFLGVIGMLGAFALLLWTTATLCGSVFFSGDSITRAEALVKRSFEEDNIAPISNTQSRDAFAVRPIIPGVTVPISDLPLILLALCASQFVHEFGHAITAALHRVPMISSGISIILVIPSAFVSLSSAYLEELLARDRLQIVAAGCFHNLLLWCALVAAARTGIGPYAWAIVGYADVSARGRVVVRIDGDSPLQTHLPVGSLITRLNDFPLNSSEDGDLWSQFLLDSPNLPAVNDLGWCANVQPSDGESLQCCATEGQGSLQTSTSCFVSFQSPRERHCVDPIPIMTQDRNRCTDVMRCGASEACIKPRDHEELLRISVQRDSALREPLSDEVILWAGPKTEIWEQVEIGTLVPRLGFLPPQLPYVVIRLFGYLMLTNFSLFLLNLLPLPGLDGTQLLVIVLELAFNRFRSEGAVAYDIEALGIRRRQSRESSAQAFCRTAISTSTIALLASCTILGIVNWMTR</sequence>
<evidence type="ECO:0000313" key="2">
    <source>
        <dbReference type="Proteomes" id="UP000790709"/>
    </source>
</evidence>
<reference evidence="1" key="1">
    <citation type="journal article" date="2021" name="New Phytol.">
        <title>Evolutionary innovations through gain and loss of genes in the ectomycorrhizal Boletales.</title>
        <authorList>
            <person name="Wu G."/>
            <person name="Miyauchi S."/>
            <person name="Morin E."/>
            <person name="Kuo A."/>
            <person name="Drula E."/>
            <person name="Varga T."/>
            <person name="Kohler A."/>
            <person name="Feng B."/>
            <person name="Cao Y."/>
            <person name="Lipzen A."/>
            <person name="Daum C."/>
            <person name="Hundley H."/>
            <person name="Pangilinan J."/>
            <person name="Johnson J."/>
            <person name="Barry K."/>
            <person name="LaButti K."/>
            <person name="Ng V."/>
            <person name="Ahrendt S."/>
            <person name="Min B."/>
            <person name="Choi I.G."/>
            <person name="Park H."/>
            <person name="Plett J.M."/>
            <person name="Magnuson J."/>
            <person name="Spatafora J.W."/>
            <person name="Nagy L.G."/>
            <person name="Henrissat B."/>
            <person name="Grigoriev I.V."/>
            <person name="Yang Z.L."/>
            <person name="Xu J."/>
            <person name="Martin F.M."/>
        </authorList>
    </citation>
    <scope>NUCLEOTIDE SEQUENCE</scope>
    <source>
        <strain evidence="1">KUC20120723A-06</strain>
    </source>
</reference>
<gene>
    <name evidence="1" type="ORF">BV22DRAFT_1099015</name>
</gene>
<evidence type="ECO:0000313" key="1">
    <source>
        <dbReference type="EMBL" id="KAH7919843.1"/>
    </source>
</evidence>
<dbReference type="EMBL" id="MU266625">
    <property type="protein sequence ID" value="KAH7919843.1"/>
    <property type="molecule type" value="Genomic_DNA"/>
</dbReference>
<name>A0ACB8B4Q8_9AGAM</name>
<accession>A0ACB8B4Q8</accession>
<protein>
    <submittedName>
        <fullName evidence="1">Uncharacterized protein</fullName>
    </submittedName>
</protein>
<organism evidence="1 2">
    <name type="scientific">Leucogyrophana mollusca</name>
    <dbReference type="NCBI Taxonomy" id="85980"/>
    <lineage>
        <taxon>Eukaryota</taxon>
        <taxon>Fungi</taxon>
        <taxon>Dikarya</taxon>
        <taxon>Basidiomycota</taxon>
        <taxon>Agaricomycotina</taxon>
        <taxon>Agaricomycetes</taxon>
        <taxon>Agaricomycetidae</taxon>
        <taxon>Boletales</taxon>
        <taxon>Boletales incertae sedis</taxon>
        <taxon>Leucogyrophana</taxon>
    </lineage>
</organism>
<proteinExistence type="predicted"/>